<protein>
    <recommendedName>
        <fullName evidence="7 8">Cell division protein FtsL</fullName>
    </recommendedName>
</protein>
<dbReference type="AlphaFoldDB" id="W4QCN5"/>
<proteinExistence type="inferred from homology"/>
<name>W4QCN5_9BACI</name>
<evidence type="ECO:0000313" key="10">
    <source>
        <dbReference type="Proteomes" id="UP000018895"/>
    </source>
</evidence>
<dbReference type="Pfam" id="PF04977">
    <property type="entry name" value="DivIC"/>
    <property type="match status" value="1"/>
</dbReference>
<dbReference type="Proteomes" id="UP000018895">
    <property type="component" value="Unassembled WGS sequence"/>
</dbReference>
<dbReference type="GO" id="GO:0032153">
    <property type="term" value="C:cell division site"/>
    <property type="evidence" value="ECO:0007669"/>
    <property type="project" value="UniProtKB-UniRule"/>
</dbReference>
<dbReference type="GO" id="GO:0043093">
    <property type="term" value="P:FtsZ-dependent cytokinesis"/>
    <property type="evidence" value="ECO:0007669"/>
    <property type="project" value="UniProtKB-UniRule"/>
</dbReference>
<dbReference type="STRING" id="1236971.JCM9152_485"/>
<evidence type="ECO:0000256" key="2">
    <source>
        <dbReference type="ARBA" id="ARBA00022618"/>
    </source>
</evidence>
<gene>
    <name evidence="7" type="primary">ftsL</name>
    <name evidence="9" type="ORF">JCM9152_485</name>
</gene>
<keyword evidence="3 7" id="KW-0812">Transmembrane</keyword>
<accession>W4QCN5</accession>
<keyword evidence="5 7" id="KW-0472">Membrane</keyword>
<dbReference type="HAMAP" id="MF_00910">
    <property type="entry name" value="FtsL"/>
    <property type="match status" value="1"/>
</dbReference>
<evidence type="ECO:0000256" key="1">
    <source>
        <dbReference type="ARBA" id="ARBA00022475"/>
    </source>
</evidence>
<dbReference type="RefSeq" id="WP_035340420.1">
    <property type="nucleotide sequence ID" value="NZ_BAUU01000003.1"/>
</dbReference>
<evidence type="ECO:0000313" key="9">
    <source>
        <dbReference type="EMBL" id="GAE29144.1"/>
    </source>
</evidence>
<keyword evidence="6 7" id="KW-0131">Cell cycle</keyword>
<reference evidence="9" key="1">
    <citation type="journal article" date="2014" name="Genome Announc.">
        <title>Draft Genome Sequences of Three Alkaliphilic Bacillus Strains, Bacillus wakoensis JCM 9140T, Bacillus akibai JCM 9157T, and Bacillus hemicellulosilyticus JCM 9152T.</title>
        <authorList>
            <person name="Yuki M."/>
            <person name="Oshima K."/>
            <person name="Suda W."/>
            <person name="Oshida Y."/>
            <person name="Kitamura K."/>
            <person name="Iida T."/>
            <person name="Hattori M."/>
            <person name="Ohkuma M."/>
        </authorList>
    </citation>
    <scope>NUCLEOTIDE SEQUENCE [LARGE SCALE GENOMIC DNA]</scope>
    <source>
        <strain evidence="9">JCM 9152</strain>
    </source>
</reference>
<comment type="caution">
    <text evidence="9">The sequence shown here is derived from an EMBL/GenBank/DDBJ whole genome shotgun (WGS) entry which is preliminary data.</text>
</comment>
<keyword evidence="4 7" id="KW-1133">Transmembrane helix</keyword>
<dbReference type="NCBIfam" id="TIGR02209">
    <property type="entry name" value="ftsL_broad"/>
    <property type="match status" value="1"/>
</dbReference>
<feature type="transmembrane region" description="Helical" evidence="7">
    <location>
        <begin position="35"/>
        <end position="56"/>
    </location>
</feature>
<evidence type="ECO:0000256" key="6">
    <source>
        <dbReference type="ARBA" id="ARBA00023306"/>
    </source>
</evidence>
<organism evidence="9 10">
    <name type="scientific">Halalkalibacter hemicellulosilyticusJCM 9152</name>
    <dbReference type="NCBI Taxonomy" id="1236971"/>
    <lineage>
        <taxon>Bacteria</taxon>
        <taxon>Bacillati</taxon>
        <taxon>Bacillota</taxon>
        <taxon>Bacilli</taxon>
        <taxon>Bacillales</taxon>
        <taxon>Bacillaceae</taxon>
        <taxon>Halalkalibacter</taxon>
    </lineage>
</organism>
<keyword evidence="1 7" id="KW-1003">Cell membrane</keyword>
<dbReference type="OrthoDB" id="2989137at2"/>
<dbReference type="GO" id="GO:0005886">
    <property type="term" value="C:plasma membrane"/>
    <property type="evidence" value="ECO:0007669"/>
    <property type="project" value="UniProtKB-SubCell"/>
</dbReference>
<evidence type="ECO:0000256" key="5">
    <source>
        <dbReference type="ARBA" id="ARBA00023136"/>
    </source>
</evidence>
<keyword evidence="2 7" id="KW-0132">Cell division</keyword>
<sequence length="116" mass="13139">MSMVARKIQEQHQSQVQTTKRIKRMRSSVTLGEKLIMSIVAITVFVILSVIVHNFATLYSVNKEVQQLETVIAQQQEVNDGLHLQVLELSEPDRILSIAKELGMVLDDNKVKVVQN</sequence>
<evidence type="ECO:0000256" key="8">
    <source>
        <dbReference type="NCBIfam" id="TIGR02209"/>
    </source>
</evidence>
<dbReference type="InterPro" id="IPR007060">
    <property type="entry name" value="FtsL/DivIC"/>
</dbReference>
<dbReference type="EMBL" id="BAUU01000003">
    <property type="protein sequence ID" value="GAE29144.1"/>
    <property type="molecule type" value="Genomic_DNA"/>
</dbReference>
<comment type="similarity">
    <text evidence="7">Belongs to the FtsL family.</text>
</comment>
<keyword evidence="10" id="KW-1185">Reference proteome</keyword>
<evidence type="ECO:0000256" key="3">
    <source>
        <dbReference type="ARBA" id="ARBA00022692"/>
    </source>
</evidence>
<comment type="subcellular location">
    <subcellularLocation>
        <location evidence="7">Cell membrane</location>
        <topology evidence="7">Single-pass type II membrane protein</topology>
    </subcellularLocation>
    <text evidence="7">Localizes to the division septum where it forms a ring structure.</text>
</comment>
<evidence type="ECO:0000256" key="4">
    <source>
        <dbReference type="ARBA" id="ARBA00022989"/>
    </source>
</evidence>
<evidence type="ECO:0000256" key="7">
    <source>
        <dbReference type="HAMAP-Rule" id="MF_00910"/>
    </source>
</evidence>
<comment type="function">
    <text evidence="7">Essential cell division protein.</text>
</comment>
<dbReference type="InterPro" id="IPR011922">
    <property type="entry name" value="Cell_div_FtsL"/>
</dbReference>